<dbReference type="InterPro" id="IPR001792">
    <property type="entry name" value="Acylphosphatase-like_dom"/>
</dbReference>
<reference evidence="9" key="3">
    <citation type="submission" date="2021-05" db="EMBL/GenBank/DDBJ databases">
        <title>First report of NDM-5 and VEB-6 producing Proteus mirabilis isolated from blood of a sepsis patient in Kolkata, India.</title>
        <authorList>
            <person name="Halder G."/>
            <person name="Chaudhuri B."/>
            <person name="Dutta S."/>
        </authorList>
    </citation>
    <scope>NUCLEOTIDE SEQUENCE [LARGE SCALE GENOMIC DNA]</scope>
    <source>
        <strain evidence="9">7049</strain>
    </source>
</reference>
<dbReference type="PROSITE" id="PS00150">
    <property type="entry name" value="ACYLPHOSPHATASE_1"/>
    <property type="match status" value="1"/>
</dbReference>
<protein>
    <recommendedName>
        <fullName evidence="3 5">acylphosphatase</fullName>
        <ecNumber evidence="2 5">3.6.1.7</ecNumber>
    </recommendedName>
</protein>
<dbReference type="PANTHER" id="PTHR47268:SF4">
    <property type="entry name" value="ACYLPHOSPHATASE"/>
    <property type="match status" value="1"/>
</dbReference>
<evidence type="ECO:0000313" key="12">
    <source>
        <dbReference type="Proteomes" id="UP000195540"/>
    </source>
</evidence>
<feature type="domain" description="Acylphosphatase-like" evidence="7">
    <location>
        <begin position="4"/>
        <end position="91"/>
    </location>
</feature>
<evidence type="ECO:0000313" key="8">
    <source>
        <dbReference type="EMBL" id="ARX35404.1"/>
    </source>
</evidence>
<organism evidence="10 13">
    <name type="scientific">Proteus mirabilis</name>
    <dbReference type="NCBI Taxonomy" id="584"/>
    <lineage>
        <taxon>Bacteria</taxon>
        <taxon>Pseudomonadati</taxon>
        <taxon>Pseudomonadota</taxon>
        <taxon>Gammaproteobacteria</taxon>
        <taxon>Enterobacterales</taxon>
        <taxon>Morganellaceae</taxon>
        <taxon>Proteus</taxon>
    </lineage>
</organism>
<evidence type="ECO:0000313" key="11">
    <source>
        <dbReference type="EMBL" id="SUC18991.1"/>
    </source>
</evidence>
<name>A0A1Z1SWL4_PROMI</name>
<evidence type="ECO:0000256" key="5">
    <source>
        <dbReference type="PROSITE-ProRule" id="PRU00520"/>
    </source>
</evidence>
<accession>A0A1Z1SWL4</accession>
<comment type="catalytic activity">
    <reaction evidence="4 5">
        <text>an acyl phosphate + H2O = a carboxylate + phosphate + H(+)</text>
        <dbReference type="Rhea" id="RHEA:14965"/>
        <dbReference type="ChEBI" id="CHEBI:15377"/>
        <dbReference type="ChEBI" id="CHEBI:15378"/>
        <dbReference type="ChEBI" id="CHEBI:29067"/>
        <dbReference type="ChEBI" id="CHEBI:43474"/>
        <dbReference type="ChEBI" id="CHEBI:59918"/>
        <dbReference type="EC" id="3.6.1.7"/>
    </reaction>
</comment>
<dbReference type="AlphaFoldDB" id="A0A1Z1SWL4"/>
<evidence type="ECO:0000313" key="14">
    <source>
        <dbReference type="Proteomes" id="UP000254191"/>
    </source>
</evidence>
<evidence type="ECO:0000313" key="10">
    <source>
        <dbReference type="EMBL" id="SPY94304.1"/>
    </source>
</evidence>
<dbReference type="InterPro" id="IPR036046">
    <property type="entry name" value="Acylphosphatase-like_dom_sf"/>
</dbReference>
<dbReference type="Gene3D" id="3.30.70.100">
    <property type="match status" value="1"/>
</dbReference>
<evidence type="ECO:0000256" key="1">
    <source>
        <dbReference type="ARBA" id="ARBA00005614"/>
    </source>
</evidence>
<dbReference type="SUPFAM" id="SSF54975">
    <property type="entry name" value="Acylphosphatase/BLUF domain-like"/>
    <property type="match status" value="1"/>
</dbReference>
<gene>
    <name evidence="10" type="primary">yccX</name>
    <name evidence="8" type="ORF">AM402_14975</name>
    <name evidence="9" type="ORF">I3679_010435</name>
    <name evidence="10" type="ORF">NCTC10975_00640</name>
    <name evidence="11" type="ORF">NCTC11938_01000</name>
</gene>
<dbReference type="EMBL" id="UAUE01000003">
    <property type="protein sequence ID" value="SPY94304.1"/>
    <property type="molecule type" value="Genomic_DNA"/>
</dbReference>
<reference evidence="8 12" key="1">
    <citation type="submission" date="2017-05" db="EMBL/GenBank/DDBJ databases">
        <title>Whole genome sequencing of Proteus mirabilis AR_0155.</title>
        <authorList>
            <person name="Conlan S."/>
            <person name="Thomas P.J."/>
            <person name="Mullikin J."/>
            <person name="Frank K.M."/>
            <person name="Segre J.A."/>
        </authorList>
    </citation>
    <scope>NUCLEOTIDE SEQUENCE [LARGE SCALE GENOMIC DNA]</scope>
    <source>
        <strain evidence="8 12">AR_0155</strain>
    </source>
</reference>
<dbReference type="STRING" id="584.AOUC001_11795"/>
<reference evidence="13 14" key="2">
    <citation type="submission" date="2018-06" db="EMBL/GenBank/DDBJ databases">
        <authorList>
            <consortium name="Pathogen Informatics"/>
            <person name="Doyle S."/>
        </authorList>
    </citation>
    <scope>NUCLEOTIDE SEQUENCE [LARGE SCALE GENOMIC DNA]</scope>
    <source>
        <strain evidence="10 13">NCTC10975</strain>
        <strain evidence="11 14">NCTC11938</strain>
    </source>
</reference>
<dbReference type="EMBL" id="JADQCH020000001">
    <property type="protein sequence ID" value="MEY2344357.1"/>
    <property type="molecule type" value="Genomic_DNA"/>
</dbReference>
<dbReference type="OrthoDB" id="5295388at2"/>
<keyword evidence="5 10" id="KW-0378">Hydrolase</keyword>
<dbReference type="Pfam" id="PF00708">
    <property type="entry name" value="Acylphosphatase"/>
    <property type="match status" value="1"/>
</dbReference>
<dbReference type="InterPro" id="IPR020456">
    <property type="entry name" value="Acylphosphatase"/>
</dbReference>
<dbReference type="PANTHER" id="PTHR47268">
    <property type="entry name" value="ACYLPHOSPHATASE"/>
    <property type="match status" value="1"/>
</dbReference>
<evidence type="ECO:0000256" key="2">
    <source>
        <dbReference type="ARBA" id="ARBA00012150"/>
    </source>
</evidence>
<dbReference type="GO" id="GO:0003998">
    <property type="term" value="F:acylphosphatase activity"/>
    <property type="evidence" value="ECO:0007669"/>
    <property type="project" value="UniProtKB-EC"/>
</dbReference>
<evidence type="ECO:0000256" key="3">
    <source>
        <dbReference type="ARBA" id="ARBA00015991"/>
    </source>
</evidence>
<evidence type="ECO:0000259" key="7">
    <source>
        <dbReference type="PROSITE" id="PS51160"/>
    </source>
</evidence>
<dbReference type="EC" id="3.6.1.7" evidence="2 5"/>
<comment type="similarity">
    <text evidence="1 6">Belongs to the acylphosphatase family.</text>
</comment>
<dbReference type="EMBL" id="CP021694">
    <property type="protein sequence ID" value="ARX35404.1"/>
    <property type="molecule type" value="Genomic_DNA"/>
</dbReference>
<evidence type="ECO:0000313" key="13">
    <source>
        <dbReference type="Proteomes" id="UP000251485"/>
    </source>
</evidence>
<dbReference type="Proteomes" id="UP000251485">
    <property type="component" value="Unassembled WGS sequence"/>
</dbReference>
<evidence type="ECO:0000313" key="9">
    <source>
        <dbReference type="EMBL" id="MEY2344357.1"/>
    </source>
</evidence>
<dbReference type="EMBL" id="UGTS01000004">
    <property type="protein sequence ID" value="SUC18991.1"/>
    <property type="molecule type" value="Genomic_DNA"/>
</dbReference>
<dbReference type="InterPro" id="IPR017968">
    <property type="entry name" value="Acylphosphatase_CS"/>
</dbReference>
<dbReference type="Proteomes" id="UP000254191">
    <property type="component" value="Unassembled WGS sequence"/>
</dbReference>
<evidence type="ECO:0000256" key="4">
    <source>
        <dbReference type="ARBA" id="ARBA00047645"/>
    </source>
</evidence>
<dbReference type="RefSeq" id="WP_004244692.1">
    <property type="nucleotide sequence ID" value="NZ_ABFCQN020000046.1"/>
</dbReference>
<dbReference type="KEGG" id="pvl:AOB99_06400"/>
<feature type="active site" evidence="5">
    <location>
        <position position="19"/>
    </location>
</feature>
<dbReference type="Proteomes" id="UP000195540">
    <property type="component" value="Chromosome"/>
</dbReference>
<sequence>MKVGREYIIQGRVQGVGFRFHTYQWMKKQPITGYVWNRDDGSVGIRAFAEEQVLRKIEDWLAAGGPIGSKIVFWSATPCQYEEMADFSIRHYAS</sequence>
<feature type="active site" evidence="5">
    <location>
        <position position="37"/>
    </location>
</feature>
<proteinExistence type="inferred from homology"/>
<evidence type="ECO:0000256" key="6">
    <source>
        <dbReference type="RuleBase" id="RU004168"/>
    </source>
</evidence>
<dbReference type="PROSITE" id="PS51160">
    <property type="entry name" value="ACYLPHOSPHATASE_3"/>
    <property type="match status" value="1"/>
</dbReference>